<dbReference type="GO" id="GO:0016413">
    <property type="term" value="F:O-acetyltransferase activity"/>
    <property type="evidence" value="ECO:0007669"/>
    <property type="project" value="InterPro"/>
</dbReference>
<accession>A0AAV1B6U9</accession>
<keyword evidence="3" id="KW-0812">Transmembrane</keyword>
<comment type="similarity">
    <text evidence="2">Belongs to the PC-esterase family. TBL subfamily.</text>
</comment>
<evidence type="ECO:0000256" key="4">
    <source>
        <dbReference type="ARBA" id="ARBA00022968"/>
    </source>
</evidence>
<protein>
    <recommendedName>
        <fullName evidence="12">Trichome birefringence-like N-terminal domain-containing protein</fullName>
    </recommendedName>
</protein>
<evidence type="ECO:0000313" key="10">
    <source>
        <dbReference type="EMBL" id="CAI8618344.1"/>
    </source>
</evidence>
<gene>
    <name evidence="10" type="ORF">VFH_VI118600</name>
</gene>
<name>A0AAV1B6U9_VICFA</name>
<keyword evidence="5" id="KW-1133">Transmembrane helix</keyword>
<feature type="domain" description="Trichome birefringence-like N-terminal" evidence="9">
    <location>
        <begin position="39"/>
        <end position="93"/>
    </location>
</feature>
<evidence type="ECO:0000259" key="9">
    <source>
        <dbReference type="Pfam" id="PF14416"/>
    </source>
</evidence>
<organism evidence="10 11">
    <name type="scientific">Vicia faba</name>
    <name type="common">Broad bean</name>
    <name type="synonym">Faba vulgaris</name>
    <dbReference type="NCBI Taxonomy" id="3906"/>
    <lineage>
        <taxon>Eukaryota</taxon>
        <taxon>Viridiplantae</taxon>
        <taxon>Streptophyta</taxon>
        <taxon>Embryophyta</taxon>
        <taxon>Tracheophyta</taxon>
        <taxon>Spermatophyta</taxon>
        <taxon>Magnoliopsida</taxon>
        <taxon>eudicotyledons</taxon>
        <taxon>Gunneridae</taxon>
        <taxon>Pentapetalae</taxon>
        <taxon>rosids</taxon>
        <taxon>fabids</taxon>
        <taxon>Fabales</taxon>
        <taxon>Fabaceae</taxon>
        <taxon>Papilionoideae</taxon>
        <taxon>50 kb inversion clade</taxon>
        <taxon>NPAAA clade</taxon>
        <taxon>Hologalegina</taxon>
        <taxon>IRL clade</taxon>
        <taxon>Fabeae</taxon>
        <taxon>Vicia</taxon>
    </lineage>
</organism>
<evidence type="ECO:0000256" key="5">
    <source>
        <dbReference type="ARBA" id="ARBA00022989"/>
    </source>
</evidence>
<keyword evidence="7" id="KW-0732">Signal</keyword>
<comment type="subcellular location">
    <subcellularLocation>
        <location evidence="1">Membrane</location>
        <topology evidence="1">Single-pass membrane protein</topology>
    </subcellularLocation>
</comment>
<dbReference type="Pfam" id="PF13839">
    <property type="entry name" value="PC-Esterase"/>
    <property type="match status" value="1"/>
</dbReference>
<keyword evidence="6" id="KW-0472">Membrane</keyword>
<dbReference type="Pfam" id="PF14416">
    <property type="entry name" value="PMR5N"/>
    <property type="match status" value="1"/>
</dbReference>
<evidence type="ECO:0000313" key="11">
    <source>
        <dbReference type="Proteomes" id="UP001157006"/>
    </source>
</evidence>
<dbReference type="GO" id="GO:0005794">
    <property type="term" value="C:Golgi apparatus"/>
    <property type="evidence" value="ECO:0007669"/>
    <property type="project" value="TreeGrafter"/>
</dbReference>
<reference evidence="10 11" key="1">
    <citation type="submission" date="2023-01" db="EMBL/GenBank/DDBJ databases">
        <authorList>
            <person name="Kreplak J."/>
        </authorList>
    </citation>
    <scope>NUCLEOTIDE SEQUENCE [LARGE SCALE GENOMIC DNA]</scope>
</reference>
<evidence type="ECO:0000256" key="6">
    <source>
        <dbReference type="ARBA" id="ARBA00023136"/>
    </source>
</evidence>
<keyword evidence="4" id="KW-0735">Signal-anchor</keyword>
<dbReference type="AlphaFoldDB" id="A0AAV1B6U9"/>
<evidence type="ECO:0008006" key="12">
    <source>
        <dbReference type="Google" id="ProtNLM"/>
    </source>
</evidence>
<dbReference type="EMBL" id="OX451741">
    <property type="protein sequence ID" value="CAI8618344.1"/>
    <property type="molecule type" value="Genomic_DNA"/>
</dbReference>
<feature type="chain" id="PRO_5044021489" description="Trichome birefringence-like N-terminal domain-containing protein" evidence="7">
    <location>
        <begin position="27"/>
        <end position="360"/>
    </location>
</feature>
<dbReference type="GO" id="GO:0016020">
    <property type="term" value="C:membrane"/>
    <property type="evidence" value="ECO:0007669"/>
    <property type="project" value="UniProtKB-SubCell"/>
</dbReference>
<evidence type="ECO:0000256" key="7">
    <source>
        <dbReference type="SAM" id="SignalP"/>
    </source>
</evidence>
<proteinExistence type="inferred from homology"/>
<keyword evidence="11" id="KW-1185">Reference proteome</keyword>
<dbReference type="PANTHER" id="PTHR32285">
    <property type="entry name" value="PROTEIN TRICHOME BIREFRINGENCE-LIKE 9-RELATED"/>
    <property type="match status" value="1"/>
</dbReference>
<feature type="signal peptide" evidence="7">
    <location>
        <begin position="1"/>
        <end position="26"/>
    </location>
</feature>
<feature type="domain" description="Trichome birefringence-like C-terminal" evidence="8">
    <location>
        <begin position="94"/>
        <end position="356"/>
    </location>
</feature>
<dbReference type="PANTHER" id="PTHR32285:SF295">
    <property type="entry name" value="PMR5 DOMAIN, PC-ESTERASE, PROTEIN TRICHOME BIREFRINGENCE-LIKE 37_38-RELATED"/>
    <property type="match status" value="1"/>
</dbReference>
<evidence type="ECO:0000256" key="1">
    <source>
        <dbReference type="ARBA" id="ARBA00004167"/>
    </source>
</evidence>
<dbReference type="InterPro" id="IPR026057">
    <property type="entry name" value="TBL_C"/>
</dbReference>
<sequence length="360" mass="41092">MGSNVNNLFFLSLFCLALVSMQQVRAKESYTRGRKQLNSCNLFSGSWVIDNSSKPLLYDSSTCPFLESQFDCKKFGRKDTEYLKYSWKPDSCSLPRFNGEDFLNKWKDKKIMFVGDSLSLNMWESLSCMIHASVPNVTTTFSKKDPISTVIFKDYGVTLHLYRTPYLVDIIKENVGQVLTLNSIKAGNAWIGMDMLIFNSWHWWIHTGKSQKWDYIRDGANLVKNMDRLDAFYKGLTTWANWVDANVDPTKTKLFFQGISPTHYRGGDWNEPKNTCNGEVEPVLGPKYPTPLPPPTDVVNKVLKNMKKQVSLLDITLLSQLRKDAHPSVYTETHGNDCSHWCLPGLPDTWNILLNAALTT</sequence>
<evidence type="ECO:0000256" key="2">
    <source>
        <dbReference type="ARBA" id="ARBA00007727"/>
    </source>
</evidence>
<dbReference type="Proteomes" id="UP001157006">
    <property type="component" value="Chromosome 6"/>
</dbReference>
<dbReference type="InterPro" id="IPR029962">
    <property type="entry name" value="TBL"/>
</dbReference>
<dbReference type="InterPro" id="IPR025846">
    <property type="entry name" value="TBL_N"/>
</dbReference>
<evidence type="ECO:0000259" key="8">
    <source>
        <dbReference type="Pfam" id="PF13839"/>
    </source>
</evidence>
<evidence type="ECO:0000256" key="3">
    <source>
        <dbReference type="ARBA" id="ARBA00022692"/>
    </source>
</evidence>